<comment type="caution">
    <text evidence="3">The sequence shown here is derived from an EMBL/GenBank/DDBJ whole genome shotgun (WGS) entry which is preliminary data.</text>
</comment>
<dbReference type="PROSITE" id="PS50102">
    <property type="entry name" value="RRM"/>
    <property type="match status" value="1"/>
</dbReference>
<sequence>QMTREFYGQYGELVDIVAMRDPTMKRTRGFGFVTYATKRMFIQKKDREDALIRSNTEIAGRGLRFLHRTITEEEGLHKVKILKIYSREIWPIYFLETKEA</sequence>
<gene>
    <name evidence="3" type="ORF">PMAYCL1PPCAC_29447</name>
</gene>
<keyword evidence="4" id="KW-1185">Reference proteome</keyword>
<reference evidence="4" key="1">
    <citation type="submission" date="2022-10" db="EMBL/GenBank/DDBJ databases">
        <title>Genome assembly of Pristionchus species.</title>
        <authorList>
            <person name="Yoshida K."/>
            <person name="Sommer R.J."/>
        </authorList>
    </citation>
    <scope>NUCLEOTIDE SEQUENCE [LARGE SCALE GENOMIC DNA]</scope>
    <source>
        <strain evidence="4">RS5460</strain>
    </source>
</reference>
<organism evidence="3 4">
    <name type="scientific">Pristionchus mayeri</name>
    <dbReference type="NCBI Taxonomy" id="1317129"/>
    <lineage>
        <taxon>Eukaryota</taxon>
        <taxon>Metazoa</taxon>
        <taxon>Ecdysozoa</taxon>
        <taxon>Nematoda</taxon>
        <taxon>Chromadorea</taxon>
        <taxon>Rhabditida</taxon>
        <taxon>Rhabditina</taxon>
        <taxon>Diplogasteromorpha</taxon>
        <taxon>Diplogasteroidea</taxon>
        <taxon>Neodiplogasteridae</taxon>
        <taxon>Pristionchus</taxon>
    </lineage>
</organism>
<dbReference type="InterPro" id="IPR012677">
    <property type="entry name" value="Nucleotide-bd_a/b_plait_sf"/>
</dbReference>
<dbReference type="InterPro" id="IPR035979">
    <property type="entry name" value="RBD_domain_sf"/>
</dbReference>
<evidence type="ECO:0000313" key="4">
    <source>
        <dbReference type="Proteomes" id="UP001328107"/>
    </source>
</evidence>
<dbReference type="EMBL" id="BTRK01000006">
    <property type="protein sequence ID" value="GMR59252.1"/>
    <property type="molecule type" value="Genomic_DNA"/>
</dbReference>
<name>A0AAN5DB00_9BILA</name>
<protein>
    <recommendedName>
        <fullName evidence="2">RRM domain-containing protein</fullName>
    </recommendedName>
</protein>
<keyword evidence="1" id="KW-0694">RNA-binding</keyword>
<feature type="non-terminal residue" evidence="3">
    <location>
        <position position="1"/>
    </location>
</feature>
<dbReference type="Proteomes" id="UP001328107">
    <property type="component" value="Unassembled WGS sequence"/>
</dbReference>
<dbReference type="InterPro" id="IPR000504">
    <property type="entry name" value="RRM_dom"/>
</dbReference>
<evidence type="ECO:0000256" key="1">
    <source>
        <dbReference type="PROSITE-ProRule" id="PRU00176"/>
    </source>
</evidence>
<dbReference type="Gene3D" id="3.30.70.330">
    <property type="match status" value="1"/>
</dbReference>
<evidence type="ECO:0000259" key="2">
    <source>
        <dbReference type="PROSITE" id="PS50102"/>
    </source>
</evidence>
<dbReference type="GO" id="GO:0003723">
    <property type="term" value="F:RNA binding"/>
    <property type="evidence" value="ECO:0007669"/>
    <property type="project" value="UniProtKB-UniRule"/>
</dbReference>
<dbReference type="AlphaFoldDB" id="A0AAN5DB00"/>
<dbReference type="Pfam" id="PF00076">
    <property type="entry name" value="RRM_1"/>
    <property type="match status" value="1"/>
</dbReference>
<feature type="domain" description="RRM" evidence="2">
    <location>
        <begin position="1"/>
        <end position="65"/>
    </location>
</feature>
<accession>A0AAN5DB00</accession>
<proteinExistence type="predicted"/>
<evidence type="ECO:0000313" key="3">
    <source>
        <dbReference type="EMBL" id="GMR59252.1"/>
    </source>
</evidence>
<dbReference type="SUPFAM" id="SSF54928">
    <property type="entry name" value="RNA-binding domain, RBD"/>
    <property type="match status" value="1"/>
</dbReference>